<dbReference type="InterPro" id="IPR001584">
    <property type="entry name" value="Integrase_cat-core"/>
</dbReference>
<keyword evidence="4" id="KW-1185">Reference proteome</keyword>
<organism evidence="3 4">
    <name type="scientific">Paenibacillus solisilvae</name>
    <dbReference type="NCBI Taxonomy" id="2486751"/>
    <lineage>
        <taxon>Bacteria</taxon>
        <taxon>Bacillati</taxon>
        <taxon>Bacillota</taxon>
        <taxon>Bacilli</taxon>
        <taxon>Bacillales</taxon>
        <taxon>Paenibacillaceae</taxon>
        <taxon>Paenibacillus</taxon>
    </lineage>
</organism>
<name>A0ABW0VYZ9_9BACL</name>
<dbReference type="RefSeq" id="WP_379189796.1">
    <property type="nucleotide sequence ID" value="NZ_JBHSOW010000068.1"/>
</dbReference>
<keyword evidence="1" id="KW-0812">Transmembrane</keyword>
<dbReference type="EMBL" id="JBHSOW010000068">
    <property type="protein sequence ID" value="MFC5651150.1"/>
    <property type="molecule type" value="Genomic_DNA"/>
</dbReference>
<proteinExistence type="predicted"/>
<evidence type="ECO:0000256" key="1">
    <source>
        <dbReference type="SAM" id="Phobius"/>
    </source>
</evidence>
<protein>
    <submittedName>
        <fullName evidence="3">IS3 family transposase</fullName>
    </submittedName>
</protein>
<gene>
    <name evidence="3" type="ORF">ACFPYJ_18965</name>
</gene>
<evidence type="ECO:0000259" key="2">
    <source>
        <dbReference type="Pfam" id="PF13333"/>
    </source>
</evidence>
<feature type="transmembrane region" description="Helical" evidence="1">
    <location>
        <begin position="6"/>
        <end position="25"/>
    </location>
</feature>
<keyword evidence="1" id="KW-1133">Transmembrane helix</keyword>
<dbReference type="Pfam" id="PF13333">
    <property type="entry name" value="rve_2"/>
    <property type="match status" value="1"/>
</dbReference>
<accession>A0ABW0VYZ9</accession>
<reference evidence="4" key="1">
    <citation type="journal article" date="2019" name="Int. J. Syst. Evol. Microbiol.">
        <title>The Global Catalogue of Microorganisms (GCM) 10K type strain sequencing project: providing services to taxonomists for standard genome sequencing and annotation.</title>
        <authorList>
            <consortium name="The Broad Institute Genomics Platform"/>
            <consortium name="The Broad Institute Genome Sequencing Center for Infectious Disease"/>
            <person name="Wu L."/>
            <person name="Ma J."/>
        </authorList>
    </citation>
    <scope>NUCLEOTIDE SEQUENCE [LARGE SCALE GENOMIC DNA]</scope>
    <source>
        <strain evidence="4">CGMCC 1.3240</strain>
    </source>
</reference>
<comment type="caution">
    <text evidence="3">The sequence shown here is derived from an EMBL/GenBank/DDBJ whole genome shotgun (WGS) entry which is preliminary data.</text>
</comment>
<dbReference type="Proteomes" id="UP001596047">
    <property type="component" value="Unassembled WGS sequence"/>
</dbReference>
<evidence type="ECO:0000313" key="3">
    <source>
        <dbReference type="EMBL" id="MFC5651150.1"/>
    </source>
</evidence>
<keyword evidence="1" id="KW-0472">Membrane</keyword>
<feature type="domain" description="Integrase catalytic" evidence="2">
    <location>
        <begin position="26"/>
        <end position="56"/>
    </location>
</feature>
<sequence length="77" mass="9295">MQQAITINITIALFFSFFTICISSFQQLHHYIEFYNNERFQKKLNNLSPVEYRTRLLKAAKRNDRQVEQIYSVSIKF</sequence>
<evidence type="ECO:0000313" key="4">
    <source>
        <dbReference type="Proteomes" id="UP001596047"/>
    </source>
</evidence>